<dbReference type="OMA" id="TIIQCKG"/>
<dbReference type="eggNOG" id="KOG1292">
    <property type="taxonomic scope" value="Eukaryota"/>
</dbReference>
<feature type="transmembrane region" description="Helical" evidence="6">
    <location>
        <begin position="128"/>
        <end position="155"/>
    </location>
</feature>
<dbReference type="STRING" id="88036.D8QNX9"/>
<name>D8QNX9_SELML</name>
<dbReference type="KEGG" id="smo:SELMODRAFT_73581"/>
<feature type="transmembrane region" description="Helical" evidence="6">
    <location>
        <begin position="422"/>
        <end position="440"/>
    </location>
</feature>
<dbReference type="NCBIfam" id="NF037981">
    <property type="entry name" value="NCS2_1"/>
    <property type="match status" value="1"/>
</dbReference>
<evidence type="ECO:0000313" key="8">
    <source>
        <dbReference type="Proteomes" id="UP000001514"/>
    </source>
</evidence>
<reference evidence="7 8" key="1">
    <citation type="journal article" date="2011" name="Science">
        <title>The Selaginella genome identifies genetic changes associated with the evolution of vascular plants.</title>
        <authorList>
            <person name="Banks J.A."/>
            <person name="Nishiyama T."/>
            <person name="Hasebe M."/>
            <person name="Bowman J.L."/>
            <person name="Gribskov M."/>
            <person name="dePamphilis C."/>
            <person name="Albert V.A."/>
            <person name="Aono N."/>
            <person name="Aoyama T."/>
            <person name="Ambrose B.A."/>
            <person name="Ashton N.W."/>
            <person name="Axtell M.J."/>
            <person name="Barker E."/>
            <person name="Barker M.S."/>
            <person name="Bennetzen J.L."/>
            <person name="Bonawitz N.D."/>
            <person name="Chapple C."/>
            <person name="Cheng C."/>
            <person name="Correa L.G."/>
            <person name="Dacre M."/>
            <person name="DeBarry J."/>
            <person name="Dreyer I."/>
            <person name="Elias M."/>
            <person name="Engstrom E.M."/>
            <person name="Estelle M."/>
            <person name="Feng L."/>
            <person name="Finet C."/>
            <person name="Floyd S.K."/>
            <person name="Frommer W.B."/>
            <person name="Fujita T."/>
            <person name="Gramzow L."/>
            <person name="Gutensohn M."/>
            <person name="Harholt J."/>
            <person name="Hattori M."/>
            <person name="Heyl A."/>
            <person name="Hirai T."/>
            <person name="Hiwatashi Y."/>
            <person name="Ishikawa M."/>
            <person name="Iwata M."/>
            <person name="Karol K.G."/>
            <person name="Koehler B."/>
            <person name="Kolukisaoglu U."/>
            <person name="Kubo M."/>
            <person name="Kurata T."/>
            <person name="Lalonde S."/>
            <person name="Li K."/>
            <person name="Li Y."/>
            <person name="Litt A."/>
            <person name="Lyons E."/>
            <person name="Manning G."/>
            <person name="Maruyama T."/>
            <person name="Michael T.P."/>
            <person name="Mikami K."/>
            <person name="Miyazaki S."/>
            <person name="Morinaga S."/>
            <person name="Murata T."/>
            <person name="Mueller-Roeber B."/>
            <person name="Nelson D.R."/>
            <person name="Obara M."/>
            <person name="Oguri Y."/>
            <person name="Olmstead R.G."/>
            <person name="Onodera N."/>
            <person name="Petersen B.L."/>
            <person name="Pils B."/>
            <person name="Prigge M."/>
            <person name="Rensing S.A."/>
            <person name="Riano-Pachon D.M."/>
            <person name="Roberts A.W."/>
            <person name="Sato Y."/>
            <person name="Scheller H.V."/>
            <person name="Schulz B."/>
            <person name="Schulz C."/>
            <person name="Shakirov E.V."/>
            <person name="Shibagaki N."/>
            <person name="Shinohara N."/>
            <person name="Shippen D.E."/>
            <person name="Soerensen I."/>
            <person name="Sotooka R."/>
            <person name="Sugimoto N."/>
            <person name="Sugita M."/>
            <person name="Sumikawa N."/>
            <person name="Tanurdzic M."/>
            <person name="Theissen G."/>
            <person name="Ulvskov P."/>
            <person name="Wakazuki S."/>
            <person name="Weng J.K."/>
            <person name="Willats W.W."/>
            <person name="Wipf D."/>
            <person name="Wolf P.G."/>
            <person name="Yang L."/>
            <person name="Zimmer A.D."/>
            <person name="Zhu Q."/>
            <person name="Mitros T."/>
            <person name="Hellsten U."/>
            <person name="Loque D."/>
            <person name="Otillar R."/>
            <person name="Salamov A."/>
            <person name="Schmutz J."/>
            <person name="Shapiro H."/>
            <person name="Lindquist E."/>
            <person name="Lucas S."/>
            <person name="Rokhsar D."/>
            <person name="Grigoriev I.V."/>
        </authorList>
    </citation>
    <scope>NUCLEOTIDE SEQUENCE [LARGE SCALE GENOMIC DNA]</scope>
</reference>
<dbReference type="GO" id="GO:0016020">
    <property type="term" value="C:membrane"/>
    <property type="evidence" value="ECO:0007669"/>
    <property type="project" value="UniProtKB-SubCell"/>
</dbReference>
<dbReference type="EMBL" id="GL377565">
    <property type="protein sequence ID" value="EFJ38830.1"/>
    <property type="molecule type" value="Genomic_DNA"/>
</dbReference>
<feature type="transmembrane region" description="Helical" evidence="6">
    <location>
        <begin position="91"/>
        <end position="107"/>
    </location>
</feature>
<dbReference type="HOGENOM" id="CLU_017959_5_3_1"/>
<evidence type="ECO:0000256" key="6">
    <source>
        <dbReference type="SAM" id="Phobius"/>
    </source>
</evidence>
<dbReference type="Pfam" id="PF00860">
    <property type="entry name" value="Xan_ur_permease"/>
    <property type="match status" value="1"/>
</dbReference>
<proteinExistence type="inferred from homology"/>
<evidence type="ECO:0000256" key="4">
    <source>
        <dbReference type="ARBA" id="ARBA00022989"/>
    </source>
</evidence>
<keyword evidence="8" id="KW-1185">Reference proteome</keyword>
<dbReference type="FunCoup" id="D8QNX9">
    <property type="interactions" value="1183"/>
</dbReference>
<comment type="subcellular location">
    <subcellularLocation>
        <location evidence="1">Membrane</location>
        <topology evidence="1">Multi-pass membrane protein</topology>
    </subcellularLocation>
</comment>
<accession>D8QNX9</accession>
<feature type="transmembrane region" description="Helical" evidence="6">
    <location>
        <begin position="460"/>
        <end position="480"/>
    </location>
</feature>
<evidence type="ECO:0000256" key="2">
    <source>
        <dbReference type="ARBA" id="ARBA00008821"/>
    </source>
</evidence>
<dbReference type="Gramene" id="EFJ38830">
    <property type="protein sequence ID" value="EFJ38830"/>
    <property type="gene ID" value="SELMODRAFT_73581"/>
</dbReference>
<feature type="transmembrane region" description="Helical" evidence="6">
    <location>
        <begin position="391"/>
        <end position="410"/>
    </location>
</feature>
<feature type="transmembrane region" description="Helical" evidence="6">
    <location>
        <begin position="32"/>
        <end position="55"/>
    </location>
</feature>
<evidence type="ECO:0000313" key="7">
    <source>
        <dbReference type="EMBL" id="EFJ38830.1"/>
    </source>
</evidence>
<keyword evidence="5 6" id="KW-0472">Membrane</keyword>
<dbReference type="InterPro" id="IPR006043">
    <property type="entry name" value="NCS2"/>
</dbReference>
<dbReference type="GO" id="GO:0022857">
    <property type="term" value="F:transmembrane transporter activity"/>
    <property type="evidence" value="ECO:0007669"/>
    <property type="project" value="InterPro"/>
</dbReference>
<dbReference type="AlphaFoldDB" id="D8QNX9"/>
<dbReference type="Proteomes" id="UP000001514">
    <property type="component" value="Unassembled WGS sequence"/>
</dbReference>
<evidence type="ECO:0000256" key="5">
    <source>
        <dbReference type="ARBA" id="ARBA00023136"/>
    </source>
</evidence>
<gene>
    <name evidence="7" type="ORF">SELMODRAFT_73581</name>
</gene>
<sequence>MAAKEDHQHLVHDQLPDIDYCPNDSPGIAEAVLLGFQHFVTMIGTTVLIPSLFVYEMGGNTEQLIRVIQTLLFVNGVMTLVQSFFGTRLPIVMNASFSYVIPIWRIVNSPRYRSIFEDYERFYHTLRAIQGALICASIIQIILGFSGLWAVLLHYLSPLSVAPVIALVGLGLFEYGFPGVASCIEIGLPEVILLIIISQFLGRLSAKKKLPFFERFPVLISAAIIWAYAHLLTVSGAYKHATELGKDHCRTDRAHFVKTAPWYDLKVRLPFPLEWGAPTFNAGDAFAFLASAFVSQVESTATIYGVSRLSNATPPPPFIVGRSIGWQGIGVLLNGLFGTITGSAVSVENAGLVGLTRVGSRLTVQIAALFMIVLSIFGKFGAIVASIPQPIVAAINSVLYAVLAAVGLSYLQFTNLNIIRNLFILGFTLFMGFSIPQYFYEFTISSGHGPVHTGAGWFNDILNTIFSSNAMVGFILVVILDNALKTHKKNRGYGWWKKYHKWKTSATNEEFYKLPFNLNKYFPPPQV</sequence>
<feature type="transmembrane region" description="Helical" evidence="6">
    <location>
        <begin position="218"/>
        <end position="238"/>
    </location>
</feature>
<keyword evidence="4 6" id="KW-1133">Transmembrane helix</keyword>
<keyword evidence="3 6" id="KW-0812">Transmembrane</keyword>
<evidence type="ECO:0000256" key="3">
    <source>
        <dbReference type="ARBA" id="ARBA00022692"/>
    </source>
</evidence>
<dbReference type="PANTHER" id="PTHR11119">
    <property type="entry name" value="XANTHINE-URACIL / VITAMIN C PERMEASE FAMILY MEMBER"/>
    <property type="match status" value="1"/>
</dbReference>
<feature type="transmembrane region" description="Helical" evidence="6">
    <location>
        <begin position="175"/>
        <end position="197"/>
    </location>
</feature>
<feature type="transmembrane region" description="Helical" evidence="6">
    <location>
        <begin position="67"/>
        <end position="85"/>
    </location>
</feature>
<organism evidence="8">
    <name type="scientific">Selaginella moellendorffii</name>
    <name type="common">Spikemoss</name>
    <dbReference type="NCBI Taxonomy" id="88036"/>
    <lineage>
        <taxon>Eukaryota</taxon>
        <taxon>Viridiplantae</taxon>
        <taxon>Streptophyta</taxon>
        <taxon>Embryophyta</taxon>
        <taxon>Tracheophyta</taxon>
        <taxon>Lycopodiopsida</taxon>
        <taxon>Selaginellales</taxon>
        <taxon>Selaginellaceae</taxon>
        <taxon>Selaginella</taxon>
    </lineage>
</organism>
<protein>
    <submittedName>
        <fullName evidence="7">Uncharacterized protein</fullName>
    </submittedName>
</protein>
<dbReference type="InParanoid" id="D8QNX9"/>
<comment type="similarity">
    <text evidence="2">Belongs to the nucleobase:cation symporter-2 (NCS2) (TC 2.A.40) family.</text>
</comment>
<evidence type="ECO:0000256" key="1">
    <source>
        <dbReference type="ARBA" id="ARBA00004141"/>
    </source>
</evidence>
<feature type="transmembrane region" description="Helical" evidence="6">
    <location>
        <begin position="366"/>
        <end position="385"/>
    </location>
</feature>